<reference evidence="4" key="1">
    <citation type="submission" date="2016-10" db="EMBL/GenBank/DDBJ databases">
        <authorList>
            <person name="Varghese N."/>
            <person name="Submissions S."/>
        </authorList>
    </citation>
    <scope>NUCLEOTIDE SEQUENCE [LARGE SCALE GENOMIC DNA]</scope>
    <source>
        <strain evidence="4">DSM 44437</strain>
    </source>
</reference>
<keyword evidence="4" id="KW-1185">Reference proteome</keyword>
<feature type="domain" description="LiaF transmembrane" evidence="2">
    <location>
        <begin position="7"/>
        <end position="101"/>
    </location>
</feature>
<keyword evidence="1" id="KW-1133">Transmembrane helix</keyword>
<feature type="transmembrane region" description="Helical" evidence="1">
    <location>
        <begin position="33"/>
        <end position="50"/>
    </location>
</feature>
<evidence type="ECO:0000256" key="1">
    <source>
        <dbReference type="SAM" id="Phobius"/>
    </source>
</evidence>
<evidence type="ECO:0000313" key="3">
    <source>
        <dbReference type="EMBL" id="SER69839.1"/>
    </source>
</evidence>
<protein>
    <submittedName>
        <fullName evidence="3">Cell wall-active antibiotics response 4TMS YvqF</fullName>
    </submittedName>
</protein>
<dbReference type="PANTHER" id="PTHR40763">
    <property type="entry name" value="MEMBRANE PROTEIN-RELATED"/>
    <property type="match status" value="1"/>
</dbReference>
<keyword evidence="1" id="KW-0812">Transmembrane</keyword>
<keyword evidence="1" id="KW-0472">Membrane</keyword>
<dbReference type="EMBL" id="FOFV01000011">
    <property type="protein sequence ID" value="SER69839.1"/>
    <property type="molecule type" value="Genomic_DNA"/>
</dbReference>
<feature type="transmembrane region" description="Helical" evidence="1">
    <location>
        <begin position="81"/>
        <end position="98"/>
    </location>
</feature>
<dbReference type="Proteomes" id="UP000199503">
    <property type="component" value="Unassembled WGS sequence"/>
</dbReference>
<gene>
    <name evidence="3" type="ORF">SAMN04488000_11125</name>
</gene>
<name>A0A1H9RCT7_9PSEU</name>
<organism evidence="3 4">
    <name type="scientific">Lentzea albida</name>
    <dbReference type="NCBI Taxonomy" id="65499"/>
    <lineage>
        <taxon>Bacteria</taxon>
        <taxon>Bacillati</taxon>
        <taxon>Actinomycetota</taxon>
        <taxon>Actinomycetes</taxon>
        <taxon>Pseudonocardiales</taxon>
        <taxon>Pseudonocardiaceae</taxon>
        <taxon>Lentzea</taxon>
    </lineage>
</organism>
<dbReference type="Pfam" id="PF22570">
    <property type="entry name" value="LiaF-TM"/>
    <property type="match status" value="1"/>
</dbReference>
<dbReference type="RefSeq" id="WP_089920377.1">
    <property type="nucleotide sequence ID" value="NZ_FOFV01000011.1"/>
</dbReference>
<dbReference type="AlphaFoldDB" id="A0A1H9RCT7"/>
<dbReference type="STRING" id="65499.SAMN04488000_11125"/>
<evidence type="ECO:0000259" key="2">
    <source>
        <dbReference type="Pfam" id="PF22570"/>
    </source>
</evidence>
<evidence type="ECO:0000313" key="4">
    <source>
        <dbReference type="Proteomes" id="UP000199503"/>
    </source>
</evidence>
<proteinExistence type="predicted"/>
<accession>A0A1H9RCT7</accession>
<feature type="transmembrane region" description="Helical" evidence="1">
    <location>
        <begin position="57"/>
        <end position="75"/>
    </location>
</feature>
<dbReference type="PANTHER" id="PTHR40763:SF5">
    <property type="entry name" value="MEMBRANE PROTEIN"/>
    <property type="match status" value="1"/>
</dbReference>
<sequence>MKPVRLWVGLVLLALGVFGILDAVDVLESGEVIAAWWPVAVVVLGLVAMAAQRRVSVGPVVIAVLGLVLLANTLDWTSGDLLVPSVLAGVGVAVLVGLRRHHGTRTPFALFGGASTKDRSKHLRHADVSAIFGGATLDLREAQIDSTADIEAFALFGGVDVLVPHGWRVSVGGLPFMGGIDDKTDNDERKLPEDAPLLTVNGTALFGAVVVSNQPKP</sequence>
<dbReference type="OrthoDB" id="3636235at2"/>
<dbReference type="InterPro" id="IPR054331">
    <property type="entry name" value="LiaF_TM"/>
</dbReference>